<dbReference type="GO" id="GO:0016567">
    <property type="term" value="P:protein ubiquitination"/>
    <property type="evidence" value="ECO:0007669"/>
    <property type="project" value="UniProtKB-UniPathway"/>
</dbReference>
<keyword evidence="1" id="KW-0812">Transmembrane</keyword>
<feature type="non-terminal residue" evidence="2">
    <location>
        <position position="1"/>
    </location>
</feature>
<protein>
    <recommendedName>
        <fullName evidence="4">RING-type domain-containing protein</fullName>
    </recommendedName>
</protein>
<comment type="caution">
    <text evidence="2">The sequence shown here is derived from an EMBL/GenBank/DDBJ whole genome shotgun (WGS) entry which is preliminary data.</text>
</comment>
<dbReference type="UniPathway" id="UPA00143"/>
<evidence type="ECO:0000256" key="1">
    <source>
        <dbReference type="SAM" id="Phobius"/>
    </source>
</evidence>
<dbReference type="SUPFAM" id="SSF57850">
    <property type="entry name" value="RING/U-box"/>
    <property type="match status" value="1"/>
</dbReference>
<accession>A0A5J9WRB5</accession>
<sequence>MGVATPLIKQPKAKLALQHGTASMDTAQEPPVDPRADARVKLVLLWAAAIGVALSLYVCAGYVWASAATAVLLAAMCWFTWRFLCRPLEAAALARRTSMPYYRRSSIAGRRRRRSSARCASAPCGTGRRSGGCRRAGTRSTRRACVDGWLRKRATCPMCRYEVKVFVVAGAEMGVLGLWPQVATPHKAMHVLG</sequence>
<proteinExistence type="predicted"/>
<keyword evidence="3" id="KW-1185">Reference proteome</keyword>
<keyword evidence="1" id="KW-1133">Transmembrane helix</keyword>
<feature type="transmembrane region" description="Helical" evidence="1">
    <location>
        <begin position="43"/>
        <end position="65"/>
    </location>
</feature>
<dbReference type="EMBL" id="RWGY01000002">
    <property type="protein sequence ID" value="TVU50467.1"/>
    <property type="molecule type" value="Genomic_DNA"/>
</dbReference>
<dbReference type="InterPro" id="IPR013083">
    <property type="entry name" value="Znf_RING/FYVE/PHD"/>
</dbReference>
<evidence type="ECO:0000313" key="2">
    <source>
        <dbReference type="EMBL" id="TVU50467.1"/>
    </source>
</evidence>
<evidence type="ECO:0000313" key="3">
    <source>
        <dbReference type="Proteomes" id="UP000324897"/>
    </source>
</evidence>
<dbReference type="OrthoDB" id="8062037at2759"/>
<evidence type="ECO:0008006" key="4">
    <source>
        <dbReference type="Google" id="ProtNLM"/>
    </source>
</evidence>
<name>A0A5J9WRB5_9POAL</name>
<dbReference type="Gramene" id="TVU50467">
    <property type="protein sequence ID" value="TVU50467"/>
    <property type="gene ID" value="EJB05_01839"/>
</dbReference>
<dbReference type="Proteomes" id="UP000324897">
    <property type="component" value="Chromosome 6"/>
</dbReference>
<keyword evidence="1" id="KW-0472">Membrane</keyword>
<reference evidence="2 3" key="1">
    <citation type="journal article" date="2019" name="Sci. Rep.">
        <title>A high-quality genome of Eragrostis curvula grass provides insights into Poaceae evolution and supports new strategies to enhance forage quality.</title>
        <authorList>
            <person name="Carballo J."/>
            <person name="Santos B.A.C.M."/>
            <person name="Zappacosta D."/>
            <person name="Garbus I."/>
            <person name="Selva J.P."/>
            <person name="Gallo C.A."/>
            <person name="Diaz A."/>
            <person name="Albertini E."/>
            <person name="Caccamo M."/>
            <person name="Echenique V."/>
        </authorList>
    </citation>
    <scope>NUCLEOTIDE SEQUENCE [LARGE SCALE GENOMIC DNA]</scope>
    <source>
        <strain evidence="3">cv. Victoria</strain>
        <tissue evidence="2">Leaf</tissue>
    </source>
</reference>
<gene>
    <name evidence="2" type="ORF">EJB05_01839</name>
</gene>
<feature type="transmembrane region" description="Helical" evidence="1">
    <location>
        <begin position="71"/>
        <end position="94"/>
    </location>
</feature>
<dbReference type="AlphaFoldDB" id="A0A5J9WRB5"/>
<dbReference type="Gene3D" id="3.30.40.10">
    <property type="entry name" value="Zinc/RING finger domain, C3HC4 (zinc finger)"/>
    <property type="match status" value="1"/>
</dbReference>
<organism evidence="2 3">
    <name type="scientific">Eragrostis curvula</name>
    <name type="common">weeping love grass</name>
    <dbReference type="NCBI Taxonomy" id="38414"/>
    <lineage>
        <taxon>Eukaryota</taxon>
        <taxon>Viridiplantae</taxon>
        <taxon>Streptophyta</taxon>
        <taxon>Embryophyta</taxon>
        <taxon>Tracheophyta</taxon>
        <taxon>Spermatophyta</taxon>
        <taxon>Magnoliopsida</taxon>
        <taxon>Liliopsida</taxon>
        <taxon>Poales</taxon>
        <taxon>Poaceae</taxon>
        <taxon>PACMAD clade</taxon>
        <taxon>Chloridoideae</taxon>
        <taxon>Eragrostideae</taxon>
        <taxon>Eragrostidinae</taxon>
        <taxon>Eragrostis</taxon>
    </lineage>
</organism>